<sequence>MPLSTPLFSPISSPPCPSAYPLISSTISPTIHLGNGILKSTMPLRARRAAIYITGPSLLNRPVLFDDLLSFAPSRPGSVQSKKARWPASGSSLSSSVRYPQGGQWGSPGNSRLRRNFLPFQPPVYKGRLASSSSTSSPALYSSATSIPSNSEFNSRNSLLPIFSNTMVTTRSSKARAVSETPALPSPVTHGAPVARSFPPLNFANTFMISGLARPFTPVNSPETKVPVPVHPSTAAPESSRVDQHVDPNLVQEDEWESESESESSSSALISSKSLPLE</sequence>
<comment type="caution">
    <text evidence="2">The sequence shown here is derived from an EMBL/GenBank/DDBJ whole genome shotgun (WGS) entry which is preliminary data.</text>
</comment>
<feature type="compositionally biased region" description="Acidic residues" evidence="1">
    <location>
        <begin position="252"/>
        <end position="262"/>
    </location>
</feature>
<feature type="region of interest" description="Disordered" evidence="1">
    <location>
        <begin position="223"/>
        <end position="278"/>
    </location>
</feature>
<keyword evidence="3" id="KW-1185">Reference proteome</keyword>
<reference evidence="2 3" key="1">
    <citation type="submission" date="2019-05" db="EMBL/GenBank/DDBJ databases">
        <title>Emergence of the Ug99 lineage of the wheat stem rust pathogen through somatic hybridization.</title>
        <authorList>
            <person name="Li F."/>
            <person name="Upadhyaya N.M."/>
            <person name="Sperschneider J."/>
            <person name="Matny O."/>
            <person name="Nguyen-Phuc H."/>
            <person name="Mago R."/>
            <person name="Raley C."/>
            <person name="Miller M.E."/>
            <person name="Silverstein K.A.T."/>
            <person name="Henningsen E."/>
            <person name="Hirsch C.D."/>
            <person name="Visser B."/>
            <person name="Pretorius Z.A."/>
            <person name="Steffenson B.J."/>
            <person name="Schwessinger B."/>
            <person name="Dodds P.N."/>
            <person name="Figueroa M."/>
        </authorList>
    </citation>
    <scope>NUCLEOTIDE SEQUENCE [LARGE SCALE GENOMIC DNA]</scope>
    <source>
        <strain evidence="2">21-0</strain>
    </source>
</reference>
<dbReference type="EMBL" id="VSWC01000015">
    <property type="protein sequence ID" value="KAA1112895.1"/>
    <property type="molecule type" value="Genomic_DNA"/>
</dbReference>
<proteinExistence type="predicted"/>
<dbReference type="Proteomes" id="UP000324748">
    <property type="component" value="Unassembled WGS sequence"/>
</dbReference>
<evidence type="ECO:0000313" key="2">
    <source>
        <dbReference type="EMBL" id="KAA1112895.1"/>
    </source>
</evidence>
<feature type="region of interest" description="Disordered" evidence="1">
    <location>
        <begin position="75"/>
        <end position="112"/>
    </location>
</feature>
<dbReference type="AlphaFoldDB" id="A0A5B0QIG2"/>
<accession>A0A5B0QIG2</accession>
<organism evidence="2 3">
    <name type="scientific">Puccinia graminis f. sp. tritici</name>
    <dbReference type="NCBI Taxonomy" id="56615"/>
    <lineage>
        <taxon>Eukaryota</taxon>
        <taxon>Fungi</taxon>
        <taxon>Dikarya</taxon>
        <taxon>Basidiomycota</taxon>
        <taxon>Pucciniomycotina</taxon>
        <taxon>Pucciniomycetes</taxon>
        <taxon>Pucciniales</taxon>
        <taxon>Pucciniaceae</taxon>
        <taxon>Puccinia</taxon>
    </lineage>
</organism>
<evidence type="ECO:0000313" key="3">
    <source>
        <dbReference type="Proteomes" id="UP000324748"/>
    </source>
</evidence>
<protein>
    <submittedName>
        <fullName evidence="2">Uncharacterized protein</fullName>
    </submittedName>
</protein>
<evidence type="ECO:0000256" key="1">
    <source>
        <dbReference type="SAM" id="MobiDB-lite"/>
    </source>
</evidence>
<name>A0A5B0QIG2_PUCGR</name>
<feature type="compositionally biased region" description="Low complexity" evidence="1">
    <location>
        <begin position="263"/>
        <end position="278"/>
    </location>
</feature>
<gene>
    <name evidence="2" type="ORF">PGT21_014641</name>
</gene>
<feature type="compositionally biased region" description="Polar residues" evidence="1">
    <location>
        <begin position="89"/>
        <end position="98"/>
    </location>
</feature>